<dbReference type="CDD" id="cd07940">
    <property type="entry name" value="DRE_TIM_IPMS"/>
    <property type="match status" value="1"/>
</dbReference>
<dbReference type="AlphaFoldDB" id="A0A9D0YZU2"/>
<evidence type="ECO:0000256" key="2">
    <source>
        <dbReference type="ARBA" id="ARBA00009396"/>
    </source>
</evidence>
<sequence length="502" mass="54433">MPNHVKIFDTTLRDGEQSPGCSMNLTEKLEMARQLEKLRVDIIEAGFAISSPGDFESVRAISETVRTPVVASLARLTQKDIDTAWDAVRVAQHPRIHVFIATSPIHMQYKLKMSPNEVIERVRTLVAYTRGLVEDVEFSAEDATRSEWDFLARVFTEAVRAGATTLNVPDTVGYTTPDEMFALIQYLRRNVEGAEKVVFSTHCHNDLGLATANSLAAVRAGAGQVECAINGIGERAGNAALEEVVMALKTRAGYFDAELGVDATRIYRASSALSRIIGQRVAPNKAIVGANAFAHEAGIHQHGVLANRETYEIMSPESIGLPRSQMVLGKHSGRHAFDERLKSLGIHVSPEQLDEAFAKFKALADRKKQVSDRDIEALVLGDRLASEEVYALESFVVNSGSGIDASANISLKKKDGSIQKASALGDGQVEAAFSAINAIVGLNPELRDYTIHSVSEGEDAQGEVTVKLFCDGRMVTGRGLSIDVIEASIRAYVSGVNKLLID</sequence>
<evidence type="ECO:0000256" key="3">
    <source>
        <dbReference type="ARBA" id="ARBA00012973"/>
    </source>
</evidence>
<dbReference type="InterPro" id="IPR002034">
    <property type="entry name" value="AIPM/Hcit_synth_CS"/>
</dbReference>
<dbReference type="Pfam" id="PF00682">
    <property type="entry name" value="HMGL-like"/>
    <property type="match status" value="1"/>
</dbReference>
<comment type="cofactor">
    <cofactor evidence="11">
        <name>Mn(2+)</name>
        <dbReference type="ChEBI" id="CHEBI:29035"/>
    </cofactor>
</comment>
<name>A0A9D0YZU2_9FIRM</name>
<evidence type="ECO:0000313" key="13">
    <source>
        <dbReference type="EMBL" id="HIQ63823.1"/>
    </source>
</evidence>
<dbReference type="PROSITE" id="PS50991">
    <property type="entry name" value="PYR_CT"/>
    <property type="match status" value="1"/>
</dbReference>
<evidence type="ECO:0000256" key="8">
    <source>
        <dbReference type="ARBA" id="ARBA00022723"/>
    </source>
</evidence>
<evidence type="ECO:0000256" key="9">
    <source>
        <dbReference type="ARBA" id="ARBA00023211"/>
    </source>
</evidence>
<evidence type="ECO:0000259" key="12">
    <source>
        <dbReference type="PROSITE" id="PS50991"/>
    </source>
</evidence>
<dbReference type="Gene3D" id="3.20.20.70">
    <property type="entry name" value="Aldolase class I"/>
    <property type="match status" value="1"/>
</dbReference>
<dbReference type="Gene3D" id="3.30.160.270">
    <property type="match status" value="1"/>
</dbReference>
<dbReference type="FunFam" id="3.20.20.70:FF:000010">
    <property type="entry name" value="2-isopropylmalate synthase"/>
    <property type="match status" value="1"/>
</dbReference>
<reference evidence="13" key="1">
    <citation type="submission" date="2020-10" db="EMBL/GenBank/DDBJ databases">
        <authorList>
            <person name="Gilroy R."/>
        </authorList>
    </citation>
    <scope>NUCLEOTIDE SEQUENCE</scope>
    <source>
        <strain evidence="13">ChiHile30-977</strain>
    </source>
</reference>
<dbReference type="InterPro" id="IPR005671">
    <property type="entry name" value="LeuA_bact_synth"/>
</dbReference>
<dbReference type="HAMAP" id="MF_01025">
    <property type="entry name" value="LeuA_type1"/>
    <property type="match status" value="1"/>
</dbReference>
<dbReference type="Pfam" id="PF08502">
    <property type="entry name" value="LeuA_dimer"/>
    <property type="match status" value="1"/>
</dbReference>
<evidence type="ECO:0000256" key="7">
    <source>
        <dbReference type="ARBA" id="ARBA00022679"/>
    </source>
</evidence>
<keyword evidence="6 11" id="KW-0028">Amino-acid biosynthesis</keyword>
<dbReference type="EMBL" id="DVFI01000129">
    <property type="protein sequence ID" value="HIQ63823.1"/>
    <property type="molecule type" value="Genomic_DNA"/>
</dbReference>
<dbReference type="GO" id="GO:0003852">
    <property type="term" value="F:2-isopropylmalate synthase activity"/>
    <property type="evidence" value="ECO:0007669"/>
    <property type="project" value="UniProtKB-UniRule"/>
</dbReference>
<keyword evidence="5 11" id="KW-0432">Leucine biosynthesis</keyword>
<proteinExistence type="inferred from homology"/>
<dbReference type="NCBIfam" id="TIGR00973">
    <property type="entry name" value="leuA_bact"/>
    <property type="match status" value="1"/>
</dbReference>
<dbReference type="NCBIfam" id="NF002086">
    <property type="entry name" value="PRK00915.1-3"/>
    <property type="match status" value="1"/>
</dbReference>
<feature type="binding site" evidence="11">
    <location>
        <position position="238"/>
    </location>
    <ligand>
        <name>Mn(2+)</name>
        <dbReference type="ChEBI" id="CHEBI:29035"/>
    </ligand>
</feature>
<feature type="binding site" evidence="11">
    <location>
        <position position="14"/>
    </location>
    <ligand>
        <name>Mn(2+)</name>
        <dbReference type="ChEBI" id="CHEBI:29035"/>
    </ligand>
</feature>
<comment type="subunit">
    <text evidence="11">Homodimer.</text>
</comment>
<dbReference type="InterPro" id="IPR054691">
    <property type="entry name" value="LeuA/HCS_post-cat"/>
</dbReference>
<dbReference type="PROSITE" id="PS00815">
    <property type="entry name" value="AIPM_HOMOCIT_SYNTH_1"/>
    <property type="match status" value="1"/>
</dbReference>
<dbReference type="GO" id="GO:0003985">
    <property type="term" value="F:acetyl-CoA C-acetyltransferase activity"/>
    <property type="evidence" value="ECO:0007669"/>
    <property type="project" value="UniProtKB-UniRule"/>
</dbReference>
<dbReference type="GO" id="GO:0005737">
    <property type="term" value="C:cytoplasm"/>
    <property type="evidence" value="ECO:0007669"/>
    <property type="project" value="UniProtKB-UniRule"/>
</dbReference>
<dbReference type="InterPro" id="IPR050073">
    <property type="entry name" value="2-IPM_HCS-like"/>
</dbReference>
<accession>A0A9D0YZU2</accession>
<comment type="pathway">
    <text evidence="1 11">Amino-acid biosynthesis; L-leucine biosynthesis; L-leucine from 3-methyl-2-oxobutanoate: step 1/4.</text>
</comment>
<keyword evidence="13" id="KW-0012">Acyltransferase</keyword>
<comment type="caution">
    <text evidence="13">The sequence shown here is derived from an EMBL/GenBank/DDBJ whole genome shotgun (WGS) entry which is preliminary data.</text>
</comment>
<evidence type="ECO:0000256" key="5">
    <source>
        <dbReference type="ARBA" id="ARBA00022430"/>
    </source>
</evidence>
<dbReference type="GO" id="GO:0030145">
    <property type="term" value="F:manganese ion binding"/>
    <property type="evidence" value="ECO:0007669"/>
    <property type="project" value="UniProtKB-UniRule"/>
</dbReference>
<dbReference type="EC" id="2.3.3.13" evidence="3 11"/>
<keyword evidence="8 11" id="KW-0479">Metal-binding</keyword>
<keyword evidence="9 11" id="KW-0464">Manganese</keyword>
<dbReference type="SUPFAM" id="SSF51569">
    <property type="entry name" value="Aldolase"/>
    <property type="match status" value="1"/>
</dbReference>
<protein>
    <recommendedName>
        <fullName evidence="4 11">2-isopropylmalate synthase</fullName>
        <ecNumber evidence="3 11">2.3.3.13</ecNumber>
    </recommendedName>
    <alternativeName>
        <fullName evidence="11">Alpha-IPM synthase</fullName>
    </alternativeName>
    <alternativeName>
        <fullName evidence="11">Alpha-isopropylmalate synthase</fullName>
    </alternativeName>
</protein>
<dbReference type="PROSITE" id="PS00816">
    <property type="entry name" value="AIPM_HOMOCIT_SYNTH_2"/>
    <property type="match status" value="1"/>
</dbReference>
<dbReference type="InterPro" id="IPR013785">
    <property type="entry name" value="Aldolase_TIM"/>
</dbReference>
<keyword evidence="10 11" id="KW-0100">Branched-chain amino acid biosynthesis</keyword>
<feature type="binding site" evidence="11">
    <location>
        <position position="202"/>
    </location>
    <ligand>
        <name>Mn(2+)</name>
        <dbReference type="ChEBI" id="CHEBI:29035"/>
    </ligand>
</feature>
<dbReference type="SUPFAM" id="SSF110921">
    <property type="entry name" value="2-isopropylmalate synthase LeuA, allosteric (dimerisation) domain"/>
    <property type="match status" value="1"/>
</dbReference>
<evidence type="ECO:0000256" key="6">
    <source>
        <dbReference type="ARBA" id="ARBA00022605"/>
    </source>
</evidence>
<dbReference type="InterPro" id="IPR013709">
    <property type="entry name" value="2-isopropylmalate_synth_dimer"/>
</dbReference>
<keyword evidence="11" id="KW-0963">Cytoplasm</keyword>
<dbReference type="SMART" id="SM00917">
    <property type="entry name" value="LeuA_dimer"/>
    <property type="match status" value="1"/>
</dbReference>
<evidence type="ECO:0000256" key="10">
    <source>
        <dbReference type="ARBA" id="ARBA00023304"/>
    </source>
</evidence>
<comment type="function">
    <text evidence="11">Catalyzes the condensation of the acetyl group of acetyl-CoA with 3-methyl-2-oxobutanoate (2-ketoisovalerate) to form 3-carboxy-3-hydroxy-4-methylpentanoate (2-isopropylmalate).</text>
</comment>
<dbReference type="Proteomes" id="UP000886819">
    <property type="component" value="Unassembled WGS sequence"/>
</dbReference>
<evidence type="ECO:0000256" key="11">
    <source>
        <dbReference type="HAMAP-Rule" id="MF_01025"/>
    </source>
</evidence>
<dbReference type="InterPro" id="IPR000891">
    <property type="entry name" value="PYR_CT"/>
</dbReference>
<evidence type="ECO:0000256" key="1">
    <source>
        <dbReference type="ARBA" id="ARBA00004689"/>
    </source>
</evidence>
<dbReference type="PANTHER" id="PTHR10277">
    <property type="entry name" value="HOMOCITRATE SYNTHASE-RELATED"/>
    <property type="match status" value="1"/>
</dbReference>
<comment type="catalytic activity">
    <reaction evidence="11">
        <text>3-methyl-2-oxobutanoate + acetyl-CoA + H2O = (2S)-2-isopropylmalate + CoA + H(+)</text>
        <dbReference type="Rhea" id="RHEA:21524"/>
        <dbReference type="ChEBI" id="CHEBI:1178"/>
        <dbReference type="ChEBI" id="CHEBI:11851"/>
        <dbReference type="ChEBI" id="CHEBI:15377"/>
        <dbReference type="ChEBI" id="CHEBI:15378"/>
        <dbReference type="ChEBI" id="CHEBI:57287"/>
        <dbReference type="ChEBI" id="CHEBI:57288"/>
        <dbReference type="EC" id="2.3.3.13"/>
    </reaction>
</comment>
<evidence type="ECO:0000256" key="4">
    <source>
        <dbReference type="ARBA" id="ARBA00018198"/>
    </source>
</evidence>
<evidence type="ECO:0000313" key="14">
    <source>
        <dbReference type="Proteomes" id="UP000886819"/>
    </source>
</evidence>
<dbReference type="PANTHER" id="PTHR10277:SF9">
    <property type="entry name" value="2-ISOPROPYLMALATE SYNTHASE 1, CHLOROPLASTIC-RELATED"/>
    <property type="match status" value="1"/>
</dbReference>
<dbReference type="InterPro" id="IPR036230">
    <property type="entry name" value="LeuA_allosteric_dom_sf"/>
</dbReference>
<organism evidence="13 14">
    <name type="scientific">Candidatus Avichristensenella intestinipullorum</name>
    <dbReference type="NCBI Taxonomy" id="2840693"/>
    <lineage>
        <taxon>Bacteria</taxon>
        <taxon>Bacillati</taxon>
        <taxon>Bacillota</taxon>
        <taxon>Clostridia</taxon>
        <taxon>Candidatus Avichristensenella</taxon>
    </lineage>
</organism>
<keyword evidence="7 11" id="KW-0808">Transferase</keyword>
<comment type="similarity">
    <text evidence="2 11">Belongs to the alpha-IPM synthase/homocitrate synthase family. LeuA type 1 subfamily.</text>
</comment>
<dbReference type="Pfam" id="PF22617">
    <property type="entry name" value="HCS_D2"/>
    <property type="match status" value="1"/>
</dbReference>
<dbReference type="GO" id="GO:0009098">
    <property type="term" value="P:L-leucine biosynthetic process"/>
    <property type="evidence" value="ECO:0007669"/>
    <property type="project" value="UniProtKB-UniRule"/>
</dbReference>
<feature type="region of interest" description="Regulatory domain" evidence="11">
    <location>
        <begin position="391"/>
        <end position="502"/>
    </location>
</feature>
<reference evidence="13" key="2">
    <citation type="journal article" date="2021" name="PeerJ">
        <title>Extensive microbial diversity within the chicken gut microbiome revealed by metagenomics and culture.</title>
        <authorList>
            <person name="Gilroy R."/>
            <person name="Ravi A."/>
            <person name="Getino M."/>
            <person name="Pursley I."/>
            <person name="Horton D.L."/>
            <person name="Alikhan N.F."/>
            <person name="Baker D."/>
            <person name="Gharbi K."/>
            <person name="Hall N."/>
            <person name="Watson M."/>
            <person name="Adriaenssens E.M."/>
            <person name="Foster-Nyarko E."/>
            <person name="Jarju S."/>
            <person name="Secka A."/>
            <person name="Antonio M."/>
            <person name="Oren A."/>
            <person name="Chaudhuri R.R."/>
            <person name="La Ragione R."/>
            <person name="Hildebrand F."/>
            <person name="Pallen M.J."/>
        </authorList>
    </citation>
    <scope>NUCLEOTIDE SEQUENCE</scope>
    <source>
        <strain evidence="13">ChiHile30-977</strain>
    </source>
</reference>
<feature type="binding site" evidence="11">
    <location>
        <position position="204"/>
    </location>
    <ligand>
        <name>Mn(2+)</name>
        <dbReference type="ChEBI" id="CHEBI:29035"/>
    </ligand>
</feature>
<feature type="domain" description="Pyruvate carboxyltransferase" evidence="12">
    <location>
        <begin position="5"/>
        <end position="267"/>
    </location>
</feature>
<dbReference type="FunFam" id="1.10.238.260:FF:000001">
    <property type="entry name" value="2-isopropylmalate synthase"/>
    <property type="match status" value="1"/>
</dbReference>
<dbReference type="Gene3D" id="1.10.238.260">
    <property type="match status" value="1"/>
</dbReference>
<gene>
    <name evidence="11" type="primary">leuA</name>
    <name evidence="13" type="ORF">IAA66_09625</name>
</gene>